<evidence type="ECO:0000313" key="2">
    <source>
        <dbReference type="Proteomes" id="UP000507245"/>
    </source>
</evidence>
<organism evidence="1 2">
    <name type="scientific">Prunus armeniaca</name>
    <name type="common">Apricot</name>
    <name type="synonym">Armeniaca vulgaris</name>
    <dbReference type="NCBI Taxonomy" id="36596"/>
    <lineage>
        <taxon>Eukaryota</taxon>
        <taxon>Viridiplantae</taxon>
        <taxon>Streptophyta</taxon>
        <taxon>Embryophyta</taxon>
        <taxon>Tracheophyta</taxon>
        <taxon>Spermatophyta</taxon>
        <taxon>Magnoliopsida</taxon>
        <taxon>eudicotyledons</taxon>
        <taxon>Gunneridae</taxon>
        <taxon>Pentapetalae</taxon>
        <taxon>rosids</taxon>
        <taxon>fabids</taxon>
        <taxon>Rosales</taxon>
        <taxon>Rosaceae</taxon>
        <taxon>Amygdaloideae</taxon>
        <taxon>Amygdaleae</taxon>
        <taxon>Prunus</taxon>
    </lineage>
</organism>
<dbReference type="AlphaFoldDB" id="A0A6J5XLM9"/>
<accession>A0A6J5XLM9</accession>
<dbReference type="EMBL" id="CAEKKB010000006">
    <property type="protein sequence ID" value="CAB4313303.1"/>
    <property type="molecule type" value="Genomic_DNA"/>
</dbReference>
<gene>
    <name evidence="1" type="ORF">ORAREDHAP_LOCUS36170</name>
</gene>
<dbReference type="Proteomes" id="UP000507245">
    <property type="component" value="Unassembled WGS sequence"/>
</dbReference>
<sequence>MVNIIHCEFSSGVFQLICAKFHCGKLRHRWRHGSFFGDDGCVEKLQERWVGYEGRDDGEGRKGGRDGGFFQMVLNIG</sequence>
<protein>
    <submittedName>
        <fullName evidence="1">Uncharacterized protein</fullName>
    </submittedName>
</protein>
<keyword evidence="2" id="KW-1185">Reference proteome</keyword>
<name>A0A6J5XLM9_PRUAR</name>
<reference evidence="2" key="1">
    <citation type="journal article" date="2020" name="Genome Biol.">
        <title>Gamete binning: chromosome-level and haplotype-resolved genome assembly enabled by high-throughput single-cell sequencing of gamete genomes.</title>
        <authorList>
            <person name="Campoy J.A."/>
            <person name="Sun H."/>
            <person name="Goel M."/>
            <person name="Jiao W.-B."/>
            <person name="Folz-Donahue K."/>
            <person name="Wang N."/>
            <person name="Rubio M."/>
            <person name="Liu C."/>
            <person name="Kukat C."/>
            <person name="Ruiz D."/>
            <person name="Huettel B."/>
            <person name="Schneeberger K."/>
        </authorList>
    </citation>
    <scope>NUCLEOTIDE SEQUENCE [LARGE SCALE GENOMIC DNA]</scope>
    <source>
        <strain evidence="2">cv. Rojo Pasion</strain>
    </source>
</reference>
<proteinExistence type="predicted"/>
<evidence type="ECO:0000313" key="1">
    <source>
        <dbReference type="EMBL" id="CAB4313303.1"/>
    </source>
</evidence>